<dbReference type="GO" id="GO:0004830">
    <property type="term" value="F:tryptophan-tRNA ligase activity"/>
    <property type="evidence" value="ECO:0007669"/>
    <property type="project" value="UniProtKB-UniRule"/>
</dbReference>
<dbReference type="InterPro" id="IPR002305">
    <property type="entry name" value="aa-tRNA-synth_Ic"/>
</dbReference>
<evidence type="ECO:0000256" key="6">
    <source>
        <dbReference type="ARBA" id="ARBA00023146"/>
    </source>
</evidence>
<feature type="binding site" evidence="8">
    <location>
        <position position="139"/>
    </location>
    <ligand>
        <name>L-tryptophan</name>
        <dbReference type="ChEBI" id="CHEBI:57912"/>
    </ligand>
</feature>
<dbReference type="KEGG" id="slr:L21SP2_1982"/>
<dbReference type="SUPFAM" id="SSF52374">
    <property type="entry name" value="Nucleotidylyl transferase"/>
    <property type="match status" value="1"/>
</dbReference>
<gene>
    <name evidence="8" type="primary">trpS</name>
    <name evidence="10" type="ORF">L21SP2_1982</name>
</gene>
<dbReference type="HAMAP" id="MF_00140_B">
    <property type="entry name" value="Trp_tRNA_synth_B"/>
    <property type="match status" value="1"/>
</dbReference>
<evidence type="ECO:0000256" key="1">
    <source>
        <dbReference type="ARBA" id="ARBA00005594"/>
    </source>
</evidence>
<evidence type="ECO:0000256" key="4">
    <source>
        <dbReference type="ARBA" id="ARBA00022840"/>
    </source>
</evidence>
<comment type="function">
    <text evidence="8">Catalyzes the attachment of tryptophan to tRNA(Trp).</text>
</comment>
<dbReference type="Proteomes" id="UP000018680">
    <property type="component" value="Chromosome"/>
</dbReference>
<dbReference type="AlphaFoldDB" id="V5WHR7"/>
<dbReference type="CDD" id="cd00806">
    <property type="entry name" value="TrpRS_core"/>
    <property type="match status" value="1"/>
</dbReference>
<evidence type="ECO:0000256" key="2">
    <source>
        <dbReference type="ARBA" id="ARBA00022598"/>
    </source>
</evidence>
<dbReference type="HOGENOM" id="CLU_029244_0_1_12"/>
<dbReference type="InterPro" id="IPR014729">
    <property type="entry name" value="Rossmann-like_a/b/a_fold"/>
</dbReference>
<dbReference type="NCBIfam" id="TIGR00233">
    <property type="entry name" value="trpS"/>
    <property type="match status" value="1"/>
</dbReference>
<sequence length="354" mass="40377">MEKKRLLTGDRPTGKLHLGHYVGSIQNRVKLQEQYDSYIFVADLHMLTTKPSKEAIDQISENARNIVLDYLACGIDPRKVTIYMQSALPEIYELNLLFEMMVTVPRLERLPSLKDMARDAHLNEMPFGLLGYPVLQSADILLPRAHVVPVGKDNEAHVELTREIARRFNHHYGEVFPVPDPIVGTATLVGTDGQGKMSKSLNNAILLSDDAKTVEKRVKGMFTDPNRVRADIPGKVEGNPVFMYHDIFNPDTAEVDDLKERYRKGTVGDVEVKEKLAKALNAFMEPMRERREKYESMTGYVDEVIYNGTMKMREIGRQTILDTRKAMGLTGAWNRISRKAEKYRKNQEKQKDTP</sequence>
<dbReference type="GO" id="GO:0005524">
    <property type="term" value="F:ATP binding"/>
    <property type="evidence" value="ECO:0007669"/>
    <property type="project" value="UniProtKB-UniRule"/>
</dbReference>
<dbReference type="GO" id="GO:0006436">
    <property type="term" value="P:tryptophanyl-tRNA aminoacylation"/>
    <property type="evidence" value="ECO:0007669"/>
    <property type="project" value="UniProtKB-UniRule"/>
</dbReference>
<feature type="binding site" evidence="8">
    <location>
        <begin position="19"/>
        <end position="20"/>
    </location>
    <ligand>
        <name>ATP</name>
        <dbReference type="ChEBI" id="CHEBI:30616"/>
    </ligand>
</feature>
<evidence type="ECO:0000313" key="10">
    <source>
        <dbReference type="EMBL" id="AHC15353.1"/>
    </source>
</evidence>
<dbReference type="eggNOG" id="COG0180">
    <property type="taxonomic scope" value="Bacteria"/>
</dbReference>
<comment type="subcellular location">
    <subcellularLocation>
        <location evidence="8">Cytoplasm</location>
    </subcellularLocation>
</comment>
<dbReference type="FunFam" id="1.10.240.10:FF:000005">
    <property type="entry name" value="Tryptophan--tRNA ligase"/>
    <property type="match status" value="1"/>
</dbReference>
<dbReference type="PANTHER" id="PTHR43766">
    <property type="entry name" value="TRYPTOPHAN--TRNA LIGASE, MITOCHONDRIAL"/>
    <property type="match status" value="1"/>
</dbReference>
<evidence type="ECO:0000256" key="9">
    <source>
        <dbReference type="RuleBase" id="RU363036"/>
    </source>
</evidence>
<comment type="catalytic activity">
    <reaction evidence="7 8">
        <text>tRNA(Trp) + L-tryptophan + ATP = L-tryptophyl-tRNA(Trp) + AMP + diphosphate + H(+)</text>
        <dbReference type="Rhea" id="RHEA:24080"/>
        <dbReference type="Rhea" id="RHEA-COMP:9671"/>
        <dbReference type="Rhea" id="RHEA-COMP:9705"/>
        <dbReference type="ChEBI" id="CHEBI:15378"/>
        <dbReference type="ChEBI" id="CHEBI:30616"/>
        <dbReference type="ChEBI" id="CHEBI:33019"/>
        <dbReference type="ChEBI" id="CHEBI:57912"/>
        <dbReference type="ChEBI" id="CHEBI:78442"/>
        <dbReference type="ChEBI" id="CHEBI:78535"/>
        <dbReference type="ChEBI" id="CHEBI:456215"/>
        <dbReference type="EC" id="6.1.1.2"/>
    </reaction>
</comment>
<name>V5WHR7_9SPIO</name>
<comment type="subunit">
    <text evidence="8">Homodimer.</text>
</comment>
<dbReference type="Gene3D" id="1.10.240.10">
    <property type="entry name" value="Tyrosyl-Transfer RNA Synthetase"/>
    <property type="match status" value="1"/>
</dbReference>
<dbReference type="RefSeq" id="WP_024268270.1">
    <property type="nucleotide sequence ID" value="NC_023035.1"/>
</dbReference>
<evidence type="ECO:0000256" key="8">
    <source>
        <dbReference type="HAMAP-Rule" id="MF_00140"/>
    </source>
</evidence>
<dbReference type="PROSITE" id="PS00178">
    <property type="entry name" value="AA_TRNA_LIGASE_I"/>
    <property type="match status" value="1"/>
</dbReference>
<dbReference type="GO" id="GO:0005829">
    <property type="term" value="C:cytosol"/>
    <property type="evidence" value="ECO:0007669"/>
    <property type="project" value="TreeGrafter"/>
</dbReference>
<reference evidence="10 11" key="1">
    <citation type="journal article" date="2015" name="Stand. Genomic Sci.">
        <title>Complete genome sequence and description of Salinispira pacifica gen. nov., sp. nov., a novel spirochaete isolated form a hypersaline microbial mat.</title>
        <authorList>
            <person name="Ben Hania W."/>
            <person name="Joseph M."/>
            <person name="Schumann P."/>
            <person name="Bunk B."/>
            <person name="Fiebig A."/>
            <person name="Sproer C."/>
            <person name="Klenk H.P."/>
            <person name="Fardeau M.L."/>
            <person name="Spring S."/>
        </authorList>
    </citation>
    <scope>NUCLEOTIDE SEQUENCE [LARGE SCALE GENOMIC DNA]</scope>
    <source>
        <strain evidence="10 11">L21-RPul-D2</strain>
    </source>
</reference>
<dbReference type="STRING" id="1307761.L21SP2_1982"/>
<keyword evidence="11" id="KW-1185">Reference proteome</keyword>
<feature type="binding site" evidence="8">
    <location>
        <begin position="11"/>
        <end position="13"/>
    </location>
    <ligand>
        <name>ATP</name>
        <dbReference type="ChEBI" id="CHEBI:30616"/>
    </ligand>
</feature>
<feature type="short sequence motif" description="'KMSKS' region" evidence="8">
    <location>
        <begin position="196"/>
        <end position="200"/>
    </location>
</feature>
<feature type="binding site" evidence="8">
    <location>
        <begin position="196"/>
        <end position="200"/>
    </location>
    <ligand>
        <name>ATP</name>
        <dbReference type="ChEBI" id="CHEBI:30616"/>
    </ligand>
</feature>
<evidence type="ECO:0000313" key="11">
    <source>
        <dbReference type="Proteomes" id="UP000018680"/>
    </source>
</evidence>
<feature type="binding site" evidence="8">
    <location>
        <begin position="151"/>
        <end position="153"/>
    </location>
    <ligand>
        <name>ATP</name>
        <dbReference type="ChEBI" id="CHEBI:30616"/>
    </ligand>
</feature>
<evidence type="ECO:0000256" key="5">
    <source>
        <dbReference type="ARBA" id="ARBA00022917"/>
    </source>
</evidence>
<dbReference type="PRINTS" id="PR01039">
    <property type="entry name" value="TRNASYNTHTRP"/>
</dbReference>
<dbReference type="PANTHER" id="PTHR43766:SF1">
    <property type="entry name" value="TRYPTOPHAN--TRNA LIGASE, MITOCHONDRIAL"/>
    <property type="match status" value="1"/>
</dbReference>
<dbReference type="InterPro" id="IPR050203">
    <property type="entry name" value="Trp-tRNA_synthetase"/>
</dbReference>
<dbReference type="PATRIC" id="fig|1307761.3.peg.1975"/>
<proteinExistence type="inferred from homology"/>
<dbReference type="EC" id="6.1.1.2" evidence="8"/>
<evidence type="ECO:0000256" key="3">
    <source>
        <dbReference type="ARBA" id="ARBA00022741"/>
    </source>
</evidence>
<dbReference type="Gene3D" id="3.40.50.620">
    <property type="entry name" value="HUPs"/>
    <property type="match status" value="1"/>
</dbReference>
<keyword evidence="3 8" id="KW-0547">Nucleotide-binding</keyword>
<keyword evidence="5 8" id="KW-0648">Protein biosynthesis</keyword>
<evidence type="ECO:0000256" key="7">
    <source>
        <dbReference type="ARBA" id="ARBA00049929"/>
    </source>
</evidence>
<feature type="binding site" evidence="8">
    <location>
        <position position="188"/>
    </location>
    <ligand>
        <name>ATP</name>
        <dbReference type="ChEBI" id="CHEBI:30616"/>
    </ligand>
</feature>
<dbReference type="InterPro" id="IPR002306">
    <property type="entry name" value="Trp-tRNA-ligase"/>
</dbReference>
<dbReference type="OrthoDB" id="9801042at2"/>
<organism evidence="10 11">
    <name type="scientific">Salinispira pacifica</name>
    <dbReference type="NCBI Taxonomy" id="1307761"/>
    <lineage>
        <taxon>Bacteria</taxon>
        <taxon>Pseudomonadati</taxon>
        <taxon>Spirochaetota</taxon>
        <taxon>Spirochaetia</taxon>
        <taxon>Spirochaetales</taxon>
        <taxon>Spirochaetaceae</taxon>
        <taxon>Salinispira</taxon>
    </lineage>
</organism>
<protein>
    <recommendedName>
        <fullName evidence="8">Tryptophan--tRNA ligase</fullName>
        <ecNumber evidence="8">6.1.1.2</ecNumber>
    </recommendedName>
    <alternativeName>
        <fullName evidence="8">Tryptophanyl-tRNA synthetase</fullName>
        <shortName evidence="8">TrpRS</shortName>
    </alternativeName>
</protein>
<keyword evidence="4 8" id="KW-0067">ATP-binding</keyword>
<dbReference type="Pfam" id="PF00579">
    <property type="entry name" value="tRNA-synt_1b"/>
    <property type="match status" value="1"/>
</dbReference>
<keyword evidence="6 8" id="KW-0030">Aminoacyl-tRNA synthetase</keyword>
<keyword evidence="8" id="KW-0963">Cytoplasm</keyword>
<comment type="similarity">
    <text evidence="1 8 9">Belongs to the class-I aminoacyl-tRNA synthetase family.</text>
</comment>
<dbReference type="InterPro" id="IPR024109">
    <property type="entry name" value="Trp-tRNA-ligase_bac-type"/>
</dbReference>
<keyword evidence="2 8" id="KW-0436">Ligase</keyword>
<accession>V5WHR7</accession>
<dbReference type="InterPro" id="IPR001412">
    <property type="entry name" value="aa-tRNA-synth_I_CS"/>
</dbReference>
<feature type="short sequence motif" description="'HIGH' region" evidence="8">
    <location>
        <begin position="12"/>
        <end position="20"/>
    </location>
</feature>
<dbReference type="EMBL" id="CP006939">
    <property type="protein sequence ID" value="AHC15353.1"/>
    <property type="molecule type" value="Genomic_DNA"/>
</dbReference>